<dbReference type="PANTHER" id="PTHR47725:SF2">
    <property type="entry name" value="UBIQUITIN-LIKE DOMAIN-CONTAINING PROTEIN"/>
    <property type="match status" value="1"/>
</dbReference>
<dbReference type="SUPFAM" id="SSF54236">
    <property type="entry name" value="Ubiquitin-like"/>
    <property type="match status" value="1"/>
</dbReference>
<evidence type="ECO:0000313" key="2">
    <source>
        <dbReference type="EMBL" id="KAK9916294.1"/>
    </source>
</evidence>
<accession>A0ABR2YY82</accession>
<evidence type="ECO:0000313" key="3">
    <source>
        <dbReference type="Proteomes" id="UP001491310"/>
    </source>
</evidence>
<dbReference type="PANTHER" id="PTHR47725">
    <property type="entry name" value="OS03G0364000 PROTEIN"/>
    <property type="match status" value="1"/>
</dbReference>
<evidence type="ECO:0000259" key="1">
    <source>
        <dbReference type="PROSITE" id="PS50053"/>
    </source>
</evidence>
<protein>
    <recommendedName>
        <fullName evidence="1">Ubiquitin-like domain-containing protein</fullName>
    </recommendedName>
</protein>
<proteinExistence type="predicted"/>
<dbReference type="Proteomes" id="UP001491310">
    <property type="component" value="Unassembled WGS sequence"/>
</dbReference>
<reference evidence="2 3" key="1">
    <citation type="journal article" date="2024" name="Nat. Commun.">
        <title>Phylogenomics reveals the evolutionary origins of lichenization in chlorophyte algae.</title>
        <authorList>
            <person name="Puginier C."/>
            <person name="Libourel C."/>
            <person name="Otte J."/>
            <person name="Skaloud P."/>
            <person name="Haon M."/>
            <person name="Grisel S."/>
            <person name="Petersen M."/>
            <person name="Berrin J.G."/>
            <person name="Delaux P.M."/>
            <person name="Dal Grande F."/>
            <person name="Keller J."/>
        </authorList>
    </citation>
    <scope>NUCLEOTIDE SEQUENCE [LARGE SCALE GENOMIC DNA]</scope>
    <source>
        <strain evidence="2 3">SAG 216-7</strain>
    </source>
</reference>
<dbReference type="InterPro" id="IPR000626">
    <property type="entry name" value="Ubiquitin-like_dom"/>
</dbReference>
<dbReference type="SMART" id="SM00213">
    <property type="entry name" value="UBQ"/>
    <property type="match status" value="1"/>
</dbReference>
<feature type="domain" description="Ubiquitin-like" evidence="1">
    <location>
        <begin position="11"/>
        <end position="78"/>
    </location>
</feature>
<dbReference type="Gene3D" id="3.10.20.90">
    <property type="entry name" value="Phosphatidylinositol 3-kinase Catalytic Subunit, Chain A, domain 1"/>
    <property type="match status" value="1"/>
</dbReference>
<dbReference type="InterPro" id="IPR029071">
    <property type="entry name" value="Ubiquitin-like_domsf"/>
</dbReference>
<dbReference type="EMBL" id="JALJOT010000003">
    <property type="protein sequence ID" value="KAK9916294.1"/>
    <property type="molecule type" value="Genomic_DNA"/>
</dbReference>
<dbReference type="CDD" id="cd17039">
    <property type="entry name" value="Ubl_ubiquitin_like"/>
    <property type="match status" value="1"/>
</dbReference>
<gene>
    <name evidence="2" type="ORF">WJX75_000984</name>
</gene>
<comment type="caution">
    <text evidence="2">The sequence shown here is derived from an EMBL/GenBank/DDBJ whole genome shotgun (WGS) entry which is preliminary data.</text>
</comment>
<name>A0ABR2YY82_9CHLO</name>
<sequence>MATEDAGNKWVYVKVKRKKSTFFLHIDLTETILEVKAKLEDLVQKDPKDLKLFREGTELKDSSTLADGKVENGDILAMTFALPEEPGTFEEIDITPHDGLGEE</sequence>
<dbReference type="Pfam" id="PF00240">
    <property type="entry name" value="ubiquitin"/>
    <property type="match status" value="1"/>
</dbReference>
<organism evidence="2 3">
    <name type="scientific">Coccomyxa subellipsoidea</name>
    <dbReference type="NCBI Taxonomy" id="248742"/>
    <lineage>
        <taxon>Eukaryota</taxon>
        <taxon>Viridiplantae</taxon>
        <taxon>Chlorophyta</taxon>
        <taxon>core chlorophytes</taxon>
        <taxon>Trebouxiophyceae</taxon>
        <taxon>Trebouxiophyceae incertae sedis</taxon>
        <taxon>Coccomyxaceae</taxon>
        <taxon>Coccomyxa</taxon>
    </lineage>
</organism>
<keyword evidence="3" id="KW-1185">Reference proteome</keyword>
<dbReference type="PROSITE" id="PS50053">
    <property type="entry name" value="UBIQUITIN_2"/>
    <property type="match status" value="1"/>
</dbReference>